<feature type="signal peptide" evidence="1">
    <location>
        <begin position="1"/>
        <end position="20"/>
    </location>
</feature>
<organism evidence="2 3">
    <name type="scientific">Haloferula rosea</name>
    <dbReference type="NCBI Taxonomy" id="490093"/>
    <lineage>
        <taxon>Bacteria</taxon>
        <taxon>Pseudomonadati</taxon>
        <taxon>Verrucomicrobiota</taxon>
        <taxon>Verrucomicrobiia</taxon>
        <taxon>Verrucomicrobiales</taxon>
        <taxon>Verrucomicrobiaceae</taxon>
        <taxon>Haloferula</taxon>
    </lineage>
</organism>
<protein>
    <recommendedName>
        <fullName evidence="4">Extracellular repeat, HAF family</fullName>
    </recommendedName>
</protein>
<name>A0A934RBE5_9BACT</name>
<evidence type="ECO:0000313" key="3">
    <source>
        <dbReference type="Proteomes" id="UP000658278"/>
    </source>
</evidence>
<keyword evidence="3" id="KW-1185">Reference proteome</keyword>
<proteinExistence type="predicted"/>
<evidence type="ECO:0008006" key="4">
    <source>
        <dbReference type="Google" id="ProtNLM"/>
    </source>
</evidence>
<feature type="chain" id="PRO_5037135898" description="Extracellular repeat, HAF family" evidence="1">
    <location>
        <begin position="21"/>
        <end position="723"/>
    </location>
</feature>
<dbReference type="NCBIfam" id="TIGR02913">
    <property type="entry name" value="HAF_rpt"/>
    <property type="match status" value="1"/>
</dbReference>
<sequence>MRFSLLHLTAASLLAIPTWAANSQAIFQGLGDLSGGANSSSATGVSEDGITVSGISSSTAGTEAFKWTEVGGLVVLSDIEGGNVSAGAMGVSSNGAMTCGFGTFGTGVVRATRWDGTAAPTQLGTLNTSGYRYSQGAGISADGSRVVGISSSASGLRAFVWVSGTGMSNLGFLIPNATQSGDFAYSSEANAISSNGQTVVGSSSYTVSETVTIPGRTEQLPRYDDEGNLIGYETIYYPPYDQTTVLEQGTQAFSWTSAGGMVALGDLSGGGLFSEANAISNDGTVIVGGGQHGAGNEGVVWTNGVISSIGDFDGGDTASLLTDVTADGTIAVGQGTDALGEAALIWSSEFGIGNLNTLLAEQGVNLGGWRLTSATGISSDGQVIVGNGINPSGDPEAWRITDALSLLNILIPPPAGLQESLKVVRGHAARFSAERGRSYQLLESTNLATWTTEGELFSTTNAGEAFEHALPITLEPSSSFYLLGPSSVPSEADTPITMIQGTLLQFTSERGYIYQPAYSDDLVTWTPFGSPLNTSSDLGPVERTFIDTSVSLDHPKRFYRIDTTQSDTLTVPFDLHVGPVFKVNMQLDTPYQLQTRPRFTNDPWENLGEPFSTEGAATPHSYFTAMPLPRPSFRVVTPSSGEPLADQTILTLADGALISFTSQPGSAYQVQKTTDGVTFANVGAAIDTVSDTGPTSRNILDPFDSTNPPVGVSYRVVETGLEP</sequence>
<accession>A0A934RBE5</accession>
<keyword evidence="1" id="KW-0732">Signal</keyword>
<evidence type="ECO:0000313" key="2">
    <source>
        <dbReference type="EMBL" id="MBK1825896.1"/>
    </source>
</evidence>
<dbReference type="Proteomes" id="UP000658278">
    <property type="component" value="Unassembled WGS sequence"/>
</dbReference>
<dbReference type="AlphaFoldDB" id="A0A934RBE5"/>
<dbReference type="EMBL" id="JAENII010000002">
    <property type="protein sequence ID" value="MBK1825896.1"/>
    <property type="molecule type" value="Genomic_DNA"/>
</dbReference>
<gene>
    <name evidence="2" type="ORF">JIN81_02605</name>
</gene>
<comment type="caution">
    <text evidence="2">The sequence shown here is derived from an EMBL/GenBank/DDBJ whole genome shotgun (WGS) entry which is preliminary data.</text>
</comment>
<dbReference type="InterPro" id="IPR014262">
    <property type="entry name" value="HAF_rpt"/>
</dbReference>
<evidence type="ECO:0000256" key="1">
    <source>
        <dbReference type="SAM" id="SignalP"/>
    </source>
</evidence>
<reference evidence="2" key="1">
    <citation type="submission" date="2021-01" db="EMBL/GenBank/DDBJ databases">
        <title>Modified the classification status of verrucomicrobia.</title>
        <authorList>
            <person name="Feng X."/>
        </authorList>
    </citation>
    <scope>NUCLEOTIDE SEQUENCE</scope>
    <source>
        <strain evidence="2">KCTC 22201</strain>
    </source>
</reference>